<evidence type="ECO:0000256" key="3">
    <source>
        <dbReference type="ARBA" id="ARBA00022989"/>
    </source>
</evidence>
<dbReference type="Pfam" id="PF04193">
    <property type="entry name" value="PQ-loop"/>
    <property type="match status" value="1"/>
</dbReference>
<evidence type="ECO:0000256" key="2">
    <source>
        <dbReference type="ARBA" id="ARBA00022692"/>
    </source>
</evidence>
<keyword evidence="3 5" id="KW-1133">Transmembrane helix</keyword>
<dbReference type="EMBL" id="CAACVR010000076">
    <property type="protein sequence ID" value="VEU24368.1"/>
    <property type="molecule type" value="Genomic_DNA"/>
</dbReference>
<dbReference type="Gene3D" id="1.20.1280.290">
    <property type="match status" value="1"/>
</dbReference>
<dbReference type="InterPro" id="IPR051415">
    <property type="entry name" value="LAAT-1"/>
</dbReference>
<feature type="transmembrane region" description="Helical" evidence="5">
    <location>
        <begin position="42"/>
        <end position="60"/>
    </location>
</feature>
<dbReference type="InParanoid" id="A0A448YTZ4"/>
<feature type="transmembrane region" description="Helical" evidence="5">
    <location>
        <begin position="98"/>
        <end position="118"/>
    </location>
</feature>
<reference evidence="6 7" key="1">
    <citation type="submission" date="2018-12" db="EMBL/GenBank/DDBJ databases">
        <authorList>
            <person name="Tiukova I."/>
            <person name="Dainat J."/>
        </authorList>
    </citation>
    <scope>NUCLEOTIDE SEQUENCE [LARGE SCALE GENOMIC DNA]</scope>
</reference>
<dbReference type="SMART" id="SM00679">
    <property type="entry name" value="CTNS"/>
    <property type="match status" value="2"/>
</dbReference>
<dbReference type="AlphaFoldDB" id="A0A448YTZ4"/>
<keyword evidence="7" id="KW-1185">Reference proteome</keyword>
<evidence type="ECO:0000256" key="5">
    <source>
        <dbReference type="SAM" id="Phobius"/>
    </source>
</evidence>
<evidence type="ECO:0000313" key="7">
    <source>
        <dbReference type="Proteomes" id="UP000290900"/>
    </source>
</evidence>
<dbReference type="PANTHER" id="PTHR16201">
    <property type="entry name" value="SEVEN TRANSMEMBRANE PROTEIN 1-RELATED"/>
    <property type="match status" value="1"/>
</dbReference>
<dbReference type="InterPro" id="IPR006603">
    <property type="entry name" value="PQ-loop_rpt"/>
</dbReference>
<evidence type="ECO:0000256" key="1">
    <source>
        <dbReference type="ARBA" id="ARBA00004141"/>
    </source>
</evidence>
<protein>
    <submittedName>
        <fullName evidence="6">DEKNAAC105634</fullName>
    </submittedName>
</protein>
<feature type="transmembrane region" description="Helical" evidence="5">
    <location>
        <begin position="6"/>
        <end position="30"/>
    </location>
</feature>
<gene>
    <name evidence="6" type="ORF">BRENAR_LOCUS5096</name>
</gene>
<feature type="transmembrane region" description="Helical" evidence="5">
    <location>
        <begin position="130"/>
        <end position="149"/>
    </location>
</feature>
<accession>A0A448YTZ4</accession>
<keyword evidence="4 5" id="KW-0472">Membrane</keyword>
<dbReference type="OrthoDB" id="407617at2759"/>
<keyword evidence="2 5" id="KW-0812">Transmembrane</keyword>
<sequence length="287" mass="31972">MTSPDVIANILGTIGTVLWCIQLTPQIYYLWKKKDATGFPPIFMFLWAVSGIPFSIYFVSSDSYIPLQIQPQLFTLLCSIAWVQSMYYPPYSYPKRKLVTYAVSFYTVALACELGFGIPLKKVYRDGTHWPMLVFGIIASVLLVLGLVPPYFELAKRQGRVVGINFFFLAMDSSGAIFSMASTCVSKIDIMAMILYILVIAMEAGIFLSQLIWLLRFRVFKETAVDDSDDVADEHESDADDHESIAIGSIEEGKAAELPPTGAVEMQVKKSSLKLLTHNAETSESLV</sequence>
<evidence type="ECO:0000313" key="6">
    <source>
        <dbReference type="EMBL" id="VEU24368.1"/>
    </source>
</evidence>
<proteinExistence type="predicted"/>
<dbReference type="GO" id="GO:0016020">
    <property type="term" value="C:membrane"/>
    <property type="evidence" value="ECO:0007669"/>
    <property type="project" value="UniProtKB-SubCell"/>
</dbReference>
<feature type="transmembrane region" description="Helical" evidence="5">
    <location>
        <begin position="193"/>
        <end position="215"/>
    </location>
</feature>
<dbReference type="PANTHER" id="PTHR16201:SF37">
    <property type="entry name" value="PQ-LOOP REPEAT-CONTAINING PROTEIN"/>
    <property type="match status" value="1"/>
</dbReference>
<name>A0A448YTZ4_BRENA</name>
<evidence type="ECO:0000256" key="4">
    <source>
        <dbReference type="ARBA" id="ARBA00023136"/>
    </source>
</evidence>
<feature type="transmembrane region" description="Helical" evidence="5">
    <location>
        <begin position="161"/>
        <end position="181"/>
    </location>
</feature>
<dbReference type="Proteomes" id="UP000290900">
    <property type="component" value="Unassembled WGS sequence"/>
</dbReference>
<organism evidence="6 7">
    <name type="scientific">Brettanomyces naardenensis</name>
    <name type="common">Yeast</name>
    <dbReference type="NCBI Taxonomy" id="13370"/>
    <lineage>
        <taxon>Eukaryota</taxon>
        <taxon>Fungi</taxon>
        <taxon>Dikarya</taxon>
        <taxon>Ascomycota</taxon>
        <taxon>Saccharomycotina</taxon>
        <taxon>Pichiomycetes</taxon>
        <taxon>Pichiales</taxon>
        <taxon>Pichiaceae</taxon>
        <taxon>Brettanomyces</taxon>
    </lineage>
</organism>
<comment type="subcellular location">
    <subcellularLocation>
        <location evidence="1">Membrane</location>
        <topology evidence="1">Multi-pass membrane protein</topology>
    </subcellularLocation>
</comment>